<evidence type="ECO:0000256" key="2">
    <source>
        <dbReference type="ARBA" id="ARBA00022801"/>
    </source>
</evidence>
<evidence type="ECO:0000313" key="5">
    <source>
        <dbReference type="EMBL" id="KAK1685841.1"/>
    </source>
</evidence>
<gene>
    <name evidence="5" type="ORF">QYE76_046689</name>
</gene>
<keyword evidence="6" id="KW-1185">Reference proteome</keyword>
<dbReference type="GO" id="GO:0016788">
    <property type="term" value="F:hydrolase activity, acting on ester bonds"/>
    <property type="evidence" value="ECO:0007669"/>
    <property type="project" value="InterPro"/>
</dbReference>
<dbReference type="Gene3D" id="3.40.50.1110">
    <property type="entry name" value="SGNH hydrolase"/>
    <property type="match status" value="1"/>
</dbReference>
<dbReference type="EMBL" id="JAUUTY010000002">
    <property type="protein sequence ID" value="KAK1685841.1"/>
    <property type="molecule type" value="Genomic_DNA"/>
</dbReference>
<evidence type="ECO:0000256" key="1">
    <source>
        <dbReference type="ARBA" id="ARBA00008668"/>
    </source>
</evidence>
<evidence type="ECO:0000256" key="4">
    <source>
        <dbReference type="SAM" id="SignalP"/>
    </source>
</evidence>
<dbReference type="PANTHER" id="PTHR46020">
    <property type="entry name" value="OSJNBB0059K02.9 PROTEIN"/>
    <property type="match status" value="1"/>
</dbReference>
<sequence>MSPTILSVFCLLLVLQAARVESGTNWYNMFMFGDSFADTGNSPGSGTGVPTRLSRAWFDPYGLNYEDYNGHWQGLSPSGRFSDFMVQSDVIAKIMGFHEAAPAYKQSNNFCHPYGMTLATVGAGVFYTPDETPTLGEQVDTFKRLMYDGFISSTRLDGAFLFVAISGNDYIPKINLFGNTSTNSIIPLTPYIENVTNEIVANVHRLQKLGAQKILVNNMHPLGCMPRHTRVNNHTRCESHGNFIATAHNSMLQQKLGNNSNVLILDLYTAFTNVINNQTPDSQRFTFKLAPSCEANEPEGFCGYRDGSLHHFYVLDEDHLFKHFYWDDMHPTSAGWKAVMKQLEGSIKSFMS</sequence>
<keyword evidence="4" id="KW-0732">Signal</keyword>
<feature type="chain" id="PRO_5041966468" description="GDSL esterase/lipase" evidence="4">
    <location>
        <begin position="23"/>
        <end position="352"/>
    </location>
</feature>
<organism evidence="5 6">
    <name type="scientific">Lolium multiflorum</name>
    <name type="common">Italian ryegrass</name>
    <name type="synonym">Lolium perenne subsp. multiflorum</name>
    <dbReference type="NCBI Taxonomy" id="4521"/>
    <lineage>
        <taxon>Eukaryota</taxon>
        <taxon>Viridiplantae</taxon>
        <taxon>Streptophyta</taxon>
        <taxon>Embryophyta</taxon>
        <taxon>Tracheophyta</taxon>
        <taxon>Spermatophyta</taxon>
        <taxon>Magnoliopsida</taxon>
        <taxon>Liliopsida</taxon>
        <taxon>Poales</taxon>
        <taxon>Poaceae</taxon>
        <taxon>BOP clade</taxon>
        <taxon>Pooideae</taxon>
        <taxon>Poodae</taxon>
        <taxon>Poeae</taxon>
        <taxon>Poeae Chloroplast Group 2 (Poeae type)</taxon>
        <taxon>Loliodinae</taxon>
        <taxon>Loliinae</taxon>
        <taxon>Lolium</taxon>
    </lineage>
</organism>
<dbReference type="GO" id="GO:0006629">
    <property type="term" value="P:lipid metabolic process"/>
    <property type="evidence" value="ECO:0007669"/>
    <property type="project" value="UniProtKB-KW"/>
</dbReference>
<dbReference type="SUPFAM" id="SSF52266">
    <property type="entry name" value="SGNH hydrolase"/>
    <property type="match status" value="1"/>
</dbReference>
<keyword evidence="3" id="KW-0443">Lipid metabolism</keyword>
<dbReference type="Proteomes" id="UP001231189">
    <property type="component" value="Unassembled WGS sequence"/>
</dbReference>
<comment type="caution">
    <text evidence="5">The sequence shown here is derived from an EMBL/GenBank/DDBJ whole genome shotgun (WGS) entry which is preliminary data.</text>
</comment>
<feature type="signal peptide" evidence="4">
    <location>
        <begin position="1"/>
        <end position="22"/>
    </location>
</feature>
<evidence type="ECO:0000313" key="6">
    <source>
        <dbReference type="Proteomes" id="UP001231189"/>
    </source>
</evidence>
<dbReference type="Pfam" id="PF00657">
    <property type="entry name" value="Lipase_GDSL"/>
    <property type="match status" value="1"/>
</dbReference>
<protein>
    <recommendedName>
        <fullName evidence="7">GDSL esterase/lipase</fullName>
    </recommendedName>
</protein>
<dbReference type="InterPro" id="IPR036514">
    <property type="entry name" value="SGNH_hydro_sf"/>
</dbReference>
<name>A0AAD8TQF3_LOLMU</name>
<comment type="similarity">
    <text evidence="1">Belongs to the 'GDSL' lipolytic enzyme family.</text>
</comment>
<evidence type="ECO:0000256" key="3">
    <source>
        <dbReference type="ARBA" id="ARBA00023098"/>
    </source>
</evidence>
<reference evidence="5" key="1">
    <citation type="submission" date="2023-07" db="EMBL/GenBank/DDBJ databases">
        <title>A chromosome-level genome assembly of Lolium multiflorum.</title>
        <authorList>
            <person name="Chen Y."/>
            <person name="Copetti D."/>
            <person name="Kolliker R."/>
            <person name="Studer B."/>
        </authorList>
    </citation>
    <scope>NUCLEOTIDE SEQUENCE</scope>
    <source>
        <strain evidence="5">02402/16</strain>
        <tissue evidence="5">Leaf</tissue>
    </source>
</reference>
<proteinExistence type="inferred from homology"/>
<dbReference type="InterPro" id="IPR001087">
    <property type="entry name" value="GDSL"/>
</dbReference>
<keyword evidence="2" id="KW-0378">Hydrolase</keyword>
<dbReference type="AlphaFoldDB" id="A0AAD8TQF3"/>
<accession>A0AAD8TQF3</accession>
<evidence type="ECO:0008006" key="7">
    <source>
        <dbReference type="Google" id="ProtNLM"/>
    </source>
</evidence>
<dbReference type="PANTHER" id="PTHR46020:SF34">
    <property type="entry name" value="SGNH HYDROLASE-TYPE ESTERASE DOMAIN-CONTAINING PROTEIN"/>
    <property type="match status" value="1"/>
</dbReference>